<gene>
    <name evidence="1" type="ORF">FHOMOCKG_00043</name>
</gene>
<evidence type="ECO:0000313" key="2">
    <source>
        <dbReference type="Proteomes" id="UP001156237"/>
    </source>
</evidence>
<organism evidence="1 2">
    <name type="scientific">Methanophagales virus GBV302</name>
    <dbReference type="NCBI Taxonomy" id="2999281"/>
    <lineage>
        <taxon>Viruses</taxon>
        <taxon>Duplodnaviria</taxon>
        <taxon>Heunggongvirae</taxon>
        <taxon>Uroviricota</taxon>
        <taxon>Caudoviricetes</taxon>
        <taxon>Nakonvirales</taxon>
        <taxon>Ekchuahviridae</taxon>
        <taxon>Kukulkanvirus</taxon>
        <taxon>Kukulkanvirus mexicoense</taxon>
    </lineage>
</organism>
<proteinExistence type="predicted"/>
<sequence>MIGIRGFNVKKCRLCQRERACSVYVKGIGYICDDHFYSTHPYPTKNEEVRGTRKARDTGDYTWGTELEFRSPDQEDKHIRTAIFARLLLRGFLPTEDATVSDCEMKSPIYLSRRSFVQSLRPIYKDYSDYLKTYLVSSHIHVGVSSDELQRIERAQGYLEDVVTDRRLWGRNPNEFANQDEPNERYFFVNTMTNGLGTVEFRLPKITTYRQLLVVTLFIKKFIKDPFKFEDIQRRLVRKL</sequence>
<name>A0A9E8VAY2_9CAUD</name>
<dbReference type="EMBL" id="OP880253">
    <property type="protein sequence ID" value="WAE39571.1"/>
    <property type="molecule type" value="Genomic_DNA"/>
</dbReference>
<dbReference type="Proteomes" id="UP001156237">
    <property type="component" value="Segment"/>
</dbReference>
<accession>A0A9E8VAY2</accession>
<protein>
    <submittedName>
        <fullName evidence="1">Uncharacterized protein</fullName>
    </submittedName>
</protein>
<evidence type="ECO:0000313" key="1">
    <source>
        <dbReference type="EMBL" id="WAE39571.1"/>
    </source>
</evidence>
<reference evidence="1 2" key="1">
    <citation type="submission" date="2022-10" db="EMBL/GenBank/DDBJ databases">
        <title>Evolutionary Diversification of Methanotrophic Ca. Methanophagales (ANME-1) and Their Expansive Virome.</title>
        <authorList>
            <person name="Laso-Perez R."/>
            <person name="Wu F."/>
            <person name="Cremiere A."/>
            <person name="Speth D.R."/>
            <person name="Magyar J.S."/>
            <person name="Krupovic M."/>
            <person name="Orphan V.J."/>
        </authorList>
    </citation>
    <scope>NUCLEOTIDE SEQUENCE [LARGE SCALE GENOMIC DNA]</scope>
</reference>
<keyword evidence="2" id="KW-1185">Reference proteome</keyword>